<feature type="domain" description="HTH asnC-type" evidence="4">
    <location>
        <begin position="1"/>
        <end position="61"/>
    </location>
</feature>
<dbReference type="InterPro" id="IPR011008">
    <property type="entry name" value="Dimeric_a/b-barrel"/>
</dbReference>
<dbReference type="Pfam" id="PF01037">
    <property type="entry name" value="AsnC_trans_reg"/>
    <property type="match status" value="1"/>
</dbReference>
<reference evidence="5 6" key="1">
    <citation type="submission" date="2024-09" db="EMBL/GenBank/DDBJ databases">
        <authorList>
            <person name="Sun Q."/>
            <person name="Mori K."/>
        </authorList>
    </citation>
    <scope>NUCLEOTIDE SEQUENCE [LARGE SCALE GENOMIC DNA]</scope>
    <source>
        <strain evidence="5 6">JCM 1334</strain>
    </source>
</reference>
<dbReference type="Proteomes" id="UP001589702">
    <property type="component" value="Unassembled WGS sequence"/>
</dbReference>
<protein>
    <submittedName>
        <fullName evidence="5">Lrp/AsnC family transcriptional regulator</fullName>
    </submittedName>
</protein>
<dbReference type="Gene3D" id="3.30.70.920">
    <property type="match status" value="2"/>
</dbReference>
<keyword evidence="6" id="KW-1185">Reference proteome</keyword>
<dbReference type="PRINTS" id="PR00033">
    <property type="entry name" value="HTHASNC"/>
</dbReference>
<keyword evidence="1" id="KW-0805">Transcription regulation</keyword>
<evidence type="ECO:0000313" key="6">
    <source>
        <dbReference type="Proteomes" id="UP001589702"/>
    </source>
</evidence>
<evidence type="ECO:0000313" key="5">
    <source>
        <dbReference type="EMBL" id="MFB9821287.1"/>
    </source>
</evidence>
<dbReference type="InterPro" id="IPR019887">
    <property type="entry name" value="Tscrpt_reg_AsnC/Lrp_C"/>
</dbReference>
<evidence type="ECO:0000256" key="1">
    <source>
        <dbReference type="ARBA" id="ARBA00023015"/>
    </source>
</evidence>
<evidence type="ECO:0000256" key="2">
    <source>
        <dbReference type="ARBA" id="ARBA00023125"/>
    </source>
</evidence>
<organism evidence="5 6">
    <name type="scientific">Arthrobacter ramosus</name>
    <dbReference type="NCBI Taxonomy" id="1672"/>
    <lineage>
        <taxon>Bacteria</taxon>
        <taxon>Bacillati</taxon>
        <taxon>Actinomycetota</taxon>
        <taxon>Actinomycetes</taxon>
        <taxon>Micrococcales</taxon>
        <taxon>Micrococcaceae</taxon>
        <taxon>Arthrobacter</taxon>
    </lineage>
</organism>
<dbReference type="PANTHER" id="PTHR30154">
    <property type="entry name" value="LEUCINE-RESPONSIVE REGULATORY PROTEIN"/>
    <property type="match status" value="1"/>
</dbReference>
<dbReference type="SUPFAM" id="SSF54909">
    <property type="entry name" value="Dimeric alpha+beta barrel"/>
    <property type="match status" value="2"/>
</dbReference>
<accession>A0ABV5Y547</accession>
<dbReference type="EMBL" id="JBHMBC010000030">
    <property type="protein sequence ID" value="MFB9821287.1"/>
    <property type="molecule type" value="Genomic_DNA"/>
</dbReference>
<dbReference type="InterPro" id="IPR036390">
    <property type="entry name" value="WH_DNA-bd_sf"/>
</dbReference>
<dbReference type="Pfam" id="PF13404">
    <property type="entry name" value="HTH_AsnC-type"/>
    <property type="match status" value="2"/>
</dbReference>
<dbReference type="RefSeq" id="WP_234754399.1">
    <property type="nucleotide sequence ID" value="NZ_BAAAWN010000001.1"/>
</dbReference>
<evidence type="ECO:0000259" key="4">
    <source>
        <dbReference type="PROSITE" id="PS50956"/>
    </source>
</evidence>
<dbReference type="PANTHER" id="PTHR30154:SF34">
    <property type="entry name" value="TRANSCRIPTIONAL REGULATOR AZLB"/>
    <property type="match status" value="1"/>
</dbReference>
<dbReference type="InterPro" id="IPR036388">
    <property type="entry name" value="WH-like_DNA-bd_sf"/>
</dbReference>
<proteinExistence type="predicted"/>
<gene>
    <name evidence="5" type="ORF">ACFFP1_17485</name>
</gene>
<dbReference type="InterPro" id="IPR000485">
    <property type="entry name" value="AsnC-type_HTH_dom"/>
</dbReference>
<keyword evidence="3" id="KW-0804">Transcription</keyword>
<sequence>MHDLDDRLIRLLQADGRASFSELSKQLGVTRSAVTAKVNELTSSGELRIVAAVHPRLLGLTAVAHISIQLNGSARAALEKLGQLDGAVFASLTTGRYGIIAELRLPTVERLYEDVEAIRLCEGVAAVDVLMYKEVVRSLFLGKEPPDPRLELDQADLLLMSELQVDGRLGFEALGERIGLSASAARIRVLRLLEARVMQIGPIRSRSGSSRSMAFGFGISTAAGTEEAIDFFSATPGVEFIASCLGRHDLVATVGVSSLDEMYEVLDKVRAMDSVASVECWLHLKIVQERYAKPLDKMLATKAQSNGH</sequence>
<dbReference type="Gene3D" id="1.10.10.10">
    <property type="entry name" value="Winged helix-like DNA-binding domain superfamily/Winged helix DNA-binding domain"/>
    <property type="match status" value="2"/>
</dbReference>
<name>A0ABV5Y547_ARTRM</name>
<keyword evidence="2" id="KW-0238">DNA-binding</keyword>
<dbReference type="SUPFAM" id="SSF46785">
    <property type="entry name" value="Winged helix' DNA-binding domain"/>
    <property type="match status" value="2"/>
</dbReference>
<evidence type="ECO:0000256" key="3">
    <source>
        <dbReference type="ARBA" id="ARBA00023163"/>
    </source>
</evidence>
<dbReference type="InterPro" id="IPR019888">
    <property type="entry name" value="Tscrpt_reg_AsnC-like"/>
</dbReference>
<dbReference type="PROSITE" id="PS50956">
    <property type="entry name" value="HTH_ASNC_2"/>
    <property type="match status" value="1"/>
</dbReference>
<comment type="caution">
    <text evidence="5">The sequence shown here is derived from an EMBL/GenBank/DDBJ whole genome shotgun (WGS) entry which is preliminary data.</text>
</comment>
<dbReference type="SMART" id="SM00344">
    <property type="entry name" value="HTH_ASNC"/>
    <property type="match status" value="2"/>
</dbReference>